<dbReference type="EMBL" id="FSRJ01000001">
    <property type="protein sequence ID" value="SIN70978.1"/>
    <property type="molecule type" value="Genomic_DNA"/>
</dbReference>
<sequence length="132" mass="15021">MTVEISDHFARILSAPVFAHLGTVRPNGEVQVNPMWFEFDPETQTIRFTHTSKRAKFKNLQADPRMTLEMTDPENPLKYVEVRGRLVEALPDPEGAMYVRLGKRYGNPNEQAPADKADRVILVMAIEKVNGR</sequence>
<keyword evidence="4" id="KW-1185">Reference proteome</keyword>
<evidence type="ECO:0000256" key="1">
    <source>
        <dbReference type="ARBA" id="ARBA00023002"/>
    </source>
</evidence>
<dbReference type="SUPFAM" id="SSF50475">
    <property type="entry name" value="FMN-binding split barrel"/>
    <property type="match status" value="1"/>
</dbReference>
<dbReference type="PANTHER" id="PTHR35176">
    <property type="entry name" value="HEME OXYGENASE HI_0854-RELATED"/>
    <property type="match status" value="1"/>
</dbReference>
<accession>A0A1N6DJN8</accession>
<dbReference type="InterPro" id="IPR012349">
    <property type="entry name" value="Split_barrel_FMN-bd"/>
</dbReference>
<dbReference type="STRING" id="232089.SAMN05443544_0327"/>
<dbReference type="GO" id="GO:0016627">
    <property type="term" value="F:oxidoreductase activity, acting on the CH-CH group of donors"/>
    <property type="evidence" value="ECO:0007669"/>
    <property type="project" value="TreeGrafter"/>
</dbReference>
<dbReference type="Pfam" id="PF01243">
    <property type="entry name" value="PNPOx_N"/>
    <property type="match status" value="1"/>
</dbReference>
<reference evidence="4" key="1">
    <citation type="submission" date="2016-11" db="EMBL/GenBank/DDBJ databases">
        <authorList>
            <person name="Varghese N."/>
            <person name="Submissions S."/>
        </authorList>
    </citation>
    <scope>NUCLEOTIDE SEQUENCE [LARGE SCALE GENOMIC DNA]</scope>
    <source>
        <strain evidence="4">DSM 8595</strain>
    </source>
</reference>
<dbReference type="OrthoDB" id="162914at2"/>
<gene>
    <name evidence="3" type="ORF">SAMN05443544_0327</name>
</gene>
<dbReference type="NCBIfam" id="TIGR03618">
    <property type="entry name" value="Rv1155_F420"/>
    <property type="match status" value="1"/>
</dbReference>
<dbReference type="InterPro" id="IPR011576">
    <property type="entry name" value="Pyridox_Oxase_N"/>
</dbReference>
<evidence type="ECO:0000313" key="4">
    <source>
        <dbReference type="Proteomes" id="UP000184699"/>
    </source>
</evidence>
<name>A0A1N6DJN8_9MICO</name>
<dbReference type="AlphaFoldDB" id="A0A1N6DJN8"/>
<feature type="domain" description="Pyridoxamine 5'-phosphate oxidase N-terminal" evidence="2">
    <location>
        <begin position="6"/>
        <end position="130"/>
    </location>
</feature>
<evidence type="ECO:0000259" key="2">
    <source>
        <dbReference type="Pfam" id="PF01243"/>
    </source>
</evidence>
<dbReference type="InterPro" id="IPR052019">
    <property type="entry name" value="F420H2_bilvrd_red/Heme_oxyg"/>
</dbReference>
<dbReference type="Gene3D" id="2.30.110.10">
    <property type="entry name" value="Electron Transport, Fmn-binding Protein, Chain A"/>
    <property type="match status" value="1"/>
</dbReference>
<dbReference type="InterPro" id="IPR019920">
    <property type="entry name" value="F420-binding_dom_put"/>
</dbReference>
<protein>
    <submittedName>
        <fullName evidence="3">PPOX class probable F420-dependent enzyme</fullName>
    </submittedName>
</protein>
<dbReference type="PANTHER" id="PTHR35176:SF6">
    <property type="entry name" value="HEME OXYGENASE HI_0854-RELATED"/>
    <property type="match status" value="1"/>
</dbReference>
<dbReference type="GO" id="GO:0005829">
    <property type="term" value="C:cytosol"/>
    <property type="evidence" value="ECO:0007669"/>
    <property type="project" value="TreeGrafter"/>
</dbReference>
<organism evidence="3 4">
    <name type="scientific">Agromyces cerinus subsp. cerinus</name>
    <dbReference type="NCBI Taxonomy" id="232089"/>
    <lineage>
        <taxon>Bacteria</taxon>
        <taxon>Bacillati</taxon>
        <taxon>Actinomycetota</taxon>
        <taxon>Actinomycetes</taxon>
        <taxon>Micrococcales</taxon>
        <taxon>Microbacteriaceae</taxon>
        <taxon>Agromyces</taxon>
    </lineage>
</organism>
<keyword evidence="1" id="KW-0560">Oxidoreductase</keyword>
<proteinExistence type="predicted"/>
<evidence type="ECO:0000313" key="3">
    <source>
        <dbReference type="EMBL" id="SIN70978.1"/>
    </source>
</evidence>
<dbReference type="Proteomes" id="UP000184699">
    <property type="component" value="Unassembled WGS sequence"/>
</dbReference>
<dbReference type="GO" id="GO:0070967">
    <property type="term" value="F:coenzyme F420 binding"/>
    <property type="evidence" value="ECO:0007669"/>
    <property type="project" value="TreeGrafter"/>
</dbReference>
<dbReference type="RefSeq" id="WP_074258633.1">
    <property type="nucleotide sequence ID" value="NZ_FSRJ01000001.1"/>
</dbReference>